<dbReference type="InterPro" id="IPR001173">
    <property type="entry name" value="Glyco_trans_2-like"/>
</dbReference>
<protein>
    <recommendedName>
        <fullName evidence="1">Glycosyltransferase 2-like domain-containing protein</fullName>
    </recommendedName>
</protein>
<dbReference type="EMBL" id="AJTX02000006">
    <property type="protein sequence ID" value="KKI99037.1"/>
    <property type="molecule type" value="Genomic_DNA"/>
</dbReference>
<gene>
    <name evidence="2" type="ORF">PROH_14635</name>
</gene>
<organism evidence="2 3">
    <name type="scientific">Prochlorothrix hollandica PCC 9006 = CALU 1027</name>
    <dbReference type="NCBI Taxonomy" id="317619"/>
    <lineage>
        <taxon>Bacteria</taxon>
        <taxon>Bacillati</taxon>
        <taxon>Cyanobacteriota</taxon>
        <taxon>Cyanophyceae</taxon>
        <taxon>Prochlorotrichales</taxon>
        <taxon>Prochlorotrichaceae</taxon>
        <taxon>Prochlorothrix</taxon>
    </lineage>
</organism>
<dbReference type="SUPFAM" id="SSF53448">
    <property type="entry name" value="Nucleotide-diphospho-sugar transferases"/>
    <property type="match status" value="1"/>
</dbReference>
<feature type="domain" description="Glycosyltransferase 2-like" evidence="1">
    <location>
        <begin position="5"/>
        <end position="82"/>
    </location>
</feature>
<name>A0A0M2PVA1_PROHO</name>
<dbReference type="Pfam" id="PF00535">
    <property type="entry name" value="Glycos_transf_2"/>
    <property type="match status" value="1"/>
</dbReference>
<dbReference type="Proteomes" id="UP000034681">
    <property type="component" value="Unassembled WGS sequence"/>
</dbReference>
<accession>A0A0M2PVA1</accession>
<evidence type="ECO:0000313" key="2">
    <source>
        <dbReference type="EMBL" id="KKI99037.1"/>
    </source>
</evidence>
<dbReference type="AlphaFoldDB" id="A0A0M2PVA1"/>
<dbReference type="STRING" id="317619.GCA_000332315_02062"/>
<dbReference type="InterPro" id="IPR029044">
    <property type="entry name" value="Nucleotide-diphossugar_trans"/>
</dbReference>
<keyword evidence="3" id="KW-1185">Reference proteome</keyword>
<evidence type="ECO:0000313" key="3">
    <source>
        <dbReference type="Proteomes" id="UP000034681"/>
    </source>
</evidence>
<proteinExistence type="predicted"/>
<comment type="caution">
    <text evidence="2">The sequence shown here is derived from an EMBL/GenBank/DDBJ whole genome shotgun (WGS) entry which is preliminary data.</text>
</comment>
<evidence type="ECO:0000259" key="1">
    <source>
        <dbReference type="Pfam" id="PF00535"/>
    </source>
</evidence>
<reference evidence="2" key="1">
    <citation type="submission" date="2012-04" db="EMBL/GenBank/DDBJ databases">
        <authorList>
            <person name="Borisov I.G."/>
            <person name="Ivanikova N.V."/>
            <person name="Pinevich A.V."/>
        </authorList>
    </citation>
    <scope>NUCLEOTIDE SEQUENCE</scope>
    <source>
        <strain evidence="2">CALU 1027</strain>
    </source>
</reference>
<dbReference type="Gene3D" id="3.90.550.10">
    <property type="entry name" value="Spore Coat Polysaccharide Biosynthesis Protein SpsA, Chain A"/>
    <property type="match status" value="1"/>
</dbReference>
<sequence length="263" mass="30519">MILMNYPQVHLIHATNHDFWTGATNLGVSYALKHNAEYILTINDDAYVSHNYVSSLVKLIDKYNLDILGSRIDHMGQPGLIWSLGAYCRWGSKDILQLAYGQCWIDNLPQAIILSEFFQVDSLPGNGVLIKSPVFKKIGLYNQIFLPHYHADSEFIMRANKNGIISYITPQIIVYNDFDLEAAHSSAFSDFFSRKSHLFIVPIIYIIFNYCPWSLKMQTFFYTCFYPSLKYFQCRYIKILNKSRVLLKKSIKKITFVIFSFVK</sequence>